<evidence type="ECO:0000313" key="4">
    <source>
        <dbReference type="EMBL" id="PSL30714.1"/>
    </source>
</evidence>
<dbReference type="PANTHER" id="PTHR13817:SF73">
    <property type="entry name" value="FIBRONECTIN TYPE-III DOMAIN-CONTAINING PROTEIN"/>
    <property type="match status" value="1"/>
</dbReference>
<name>A0A2P8G9R2_9BACT</name>
<evidence type="ECO:0000256" key="1">
    <source>
        <dbReference type="ARBA" id="ARBA00022737"/>
    </source>
</evidence>
<keyword evidence="1" id="KW-0677">Repeat</keyword>
<evidence type="ECO:0000313" key="5">
    <source>
        <dbReference type="Proteomes" id="UP000240978"/>
    </source>
</evidence>
<dbReference type="InterPro" id="IPR003961">
    <property type="entry name" value="FN3_dom"/>
</dbReference>
<dbReference type="InterPro" id="IPR050964">
    <property type="entry name" value="Striated_Muscle_Regulatory"/>
</dbReference>
<dbReference type="Gene3D" id="2.60.40.10">
    <property type="entry name" value="Immunoglobulins"/>
    <property type="match status" value="4"/>
</dbReference>
<feature type="signal peptide" evidence="2">
    <location>
        <begin position="1"/>
        <end position="25"/>
    </location>
</feature>
<evidence type="ECO:0000259" key="3">
    <source>
        <dbReference type="PROSITE" id="PS50853"/>
    </source>
</evidence>
<dbReference type="PROSITE" id="PS50853">
    <property type="entry name" value="FN3"/>
    <property type="match status" value="2"/>
</dbReference>
<sequence length="697" mass="77522">MYTMRRLSFILLILICFTAVSRLHAQHKDSAGIAVTARARQHSILLRWGMTTSRAWKLGNQYGFQLTRYTVTRDGKLLSSPEAKVLNTQPLRPKPLNDWEKIVQQNQYAAIIAQALYGKDFEVGGGGNNGIASIMAQSAEQEQRFSLSLYAADNSFEAAVMAGWGWEDKEARPNEKYLYRVISLAPKERVAIDSGGVFIGIQDYAPLPVPGDVGAVFGDKQVALSWDYSVLKHYYTSWIVERSKDGGKTFEPARSLPVTNINEKENRPSSRMYFIDSLEDNNTVYQFRVRGISAFGEKGPPSAVTTGKGRHVLIYVPNIRSNQISAQGKMTLTWDFETAGNPLIKGFALNQAEREGGPYKTVLANITPDQRSLQYDQLFPSNYFTITAIAKEGESTTSFPVLVQPVDSTPPAPPVGLAGTVDSNGVVTLTWKANVEKDMLGYKVFRAGRLHEELSPLVDSIYMKTVYKDTVPIKFLNSKVYYAVAALDKRYNQSAYSAVLELKKPDVIPPTSPVFAAYKVVDGQVQLSWVNSGDEDVAAHLLYRKARADSSHKWVLLQTFRDGTHYYADQLIEEGQTYTYILMAKDSSGLESPPTQPITVTIPANPNAISIKTLNAYVNREQRYIELSWKDSNTGINEYQLYKGAGGQPLSLWKVVPANVKTVVDESLKINTAYEYGVRAVNKNGLSGPLKKVKTDY</sequence>
<dbReference type="CDD" id="cd00063">
    <property type="entry name" value="FN3"/>
    <property type="match status" value="1"/>
</dbReference>
<dbReference type="EMBL" id="PYGK01000005">
    <property type="protein sequence ID" value="PSL30714.1"/>
    <property type="molecule type" value="Genomic_DNA"/>
</dbReference>
<proteinExistence type="predicted"/>
<dbReference type="SMART" id="SM00060">
    <property type="entry name" value="FN3"/>
    <property type="match status" value="4"/>
</dbReference>
<organism evidence="4 5">
    <name type="scientific">Chitinophaga ginsengisoli</name>
    <dbReference type="NCBI Taxonomy" id="363837"/>
    <lineage>
        <taxon>Bacteria</taxon>
        <taxon>Pseudomonadati</taxon>
        <taxon>Bacteroidota</taxon>
        <taxon>Chitinophagia</taxon>
        <taxon>Chitinophagales</taxon>
        <taxon>Chitinophagaceae</taxon>
        <taxon>Chitinophaga</taxon>
    </lineage>
</organism>
<protein>
    <recommendedName>
        <fullName evidence="3">Fibronectin type-III domain-containing protein</fullName>
    </recommendedName>
</protein>
<keyword evidence="5" id="KW-1185">Reference proteome</keyword>
<reference evidence="4 5" key="1">
    <citation type="submission" date="2018-03" db="EMBL/GenBank/DDBJ databases">
        <title>Genomic Encyclopedia of Archaeal and Bacterial Type Strains, Phase II (KMG-II): from individual species to whole genera.</title>
        <authorList>
            <person name="Goeker M."/>
        </authorList>
    </citation>
    <scope>NUCLEOTIDE SEQUENCE [LARGE SCALE GENOMIC DNA]</scope>
    <source>
        <strain evidence="4 5">DSM 18107</strain>
    </source>
</reference>
<keyword evidence="2" id="KW-0732">Signal</keyword>
<accession>A0A2P8G9R2</accession>
<dbReference type="AlphaFoldDB" id="A0A2P8G9R2"/>
<dbReference type="InterPro" id="IPR036116">
    <property type="entry name" value="FN3_sf"/>
</dbReference>
<dbReference type="Proteomes" id="UP000240978">
    <property type="component" value="Unassembled WGS sequence"/>
</dbReference>
<dbReference type="PANTHER" id="PTHR13817">
    <property type="entry name" value="TITIN"/>
    <property type="match status" value="1"/>
</dbReference>
<dbReference type="InterPro" id="IPR013783">
    <property type="entry name" value="Ig-like_fold"/>
</dbReference>
<dbReference type="SUPFAM" id="SSF49265">
    <property type="entry name" value="Fibronectin type III"/>
    <property type="match status" value="2"/>
</dbReference>
<evidence type="ECO:0000256" key="2">
    <source>
        <dbReference type="SAM" id="SignalP"/>
    </source>
</evidence>
<comment type="caution">
    <text evidence="4">The sequence shown here is derived from an EMBL/GenBank/DDBJ whole genome shotgun (WGS) entry which is preliminary data.</text>
</comment>
<feature type="chain" id="PRO_5015159649" description="Fibronectin type-III domain-containing protein" evidence="2">
    <location>
        <begin position="26"/>
        <end position="697"/>
    </location>
</feature>
<gene>
    <name evidence="4" type="ORF">CLV42_10575</name>
</gene>
<feature type="domain" description="Fibronectin type-III" evidence="3">
    <location>
        <begin position="509"/>
        <end position="605"/>
    </location>
</feature>
<feature type="domain" description="Fibronectin type-III" evidence="3">
    <location>
        <begin position="610"/>
        <end position="697"/>
    </location>
</feature>